<evidence type="ECO:0000259" key="2">
    <source>
        <dbReference type="Pfam" id="PF12697"/>
    </source>
</evidence>
<protein>
    <submittedName>
        <fullName evidence="3">Alpha/beta hydrolase</fullName>
    </submittedName>
</protein>
<dbReference type="InterPro" id="IPR000073">
    <property type="entry name" value="AB_hydrolase_1"/>
</dbReference>
<keyword evidence="4" id="KW-1185">Reference proteome</keyword>
<dbReference type="InterPro" id="IPR050266">
    <property type="entry name" value="AB_hydrolase_sf"/>
</dbReference>
<dbReference type="PANTHER" id="PTHR43798">
    <property type="entry name" value="MONOACYLGLYCEROL LIPASE"/>
    <property type="match status" value="1"/>
</dbReference>
<proteinExistence type="predicted"/>
<organism evidence="3 4">
    <name type="scientific">Claveliimonas bilis</name>
    <dbReference type="NCBI Taxonomy" id="3028070"/>
    <lineage>
        <taxon>Bacteria</taxon>
        <taxon>Bacillati</taxon>
        <taxon>Bacillota</taxon>
        <taxon>Clostridia</taxon>
        <taxon>Lachnospirales</taxon>
        <taxon>Lachnospiraceae</taxon>
        <taxon>Claveliimonas</taxon>
    </lineage>
</organism>
<evidence type="ECO:0000313" key="3">
    <source>
        <dbReference type="EMBL" id="BDZ77496.1"/>
    </source>
</evidence>
<dbReference type="SUPFAM" id="SSF53474">
    <property type="entry name" value="alpha/beta-Hydrolases"/>
    <property type="match status" value="1"/>
</dbReference>
<reference evidence="4" key="1">
    <citation type="journal article" date="2023" name="Int. J. Syst. Evol. Microbiol.">
        <title>Claveliimonas bilis gen. nov., sp. nov., deoxycholic acid-producing bacteria isolated from human faeces, and reclassification of Sellimonas monacensis Zenner et al. 2021 as Claveliimonas monacensis comb. nov.</title>
        <authorList>
            <person name="Hisatomi A."/>
            <person name="Kastawa N.W.E.P.G."/>
            <person name="Song I."/>
            <person name="Ohkuma M."/>
            <person name="Fukiya S."/>
            <person name="Sakamoto M."/>
        </authorList>
    </citation>
    <scope>NUCLEOTIDE SEQUENCE [LARGE SCALE GENOMIC DNA]</scope>
    <source>
        <strain evidence="4">12BBH14</strain>
    </source>
</reference>
<dbReference type="Proteomes" id="UP001305815">
    <property type="component" value="Chromosome"/>
</dbReference>
<feature type="domain" description="AB hydrolase-1" evidence="2">
    <location>
        <begin position="22"/>
        <end position="240"/>
    </location>
</feature>
<dbReference type="PANTHER" id="PTHR43798:SF31">
    <property type="entry name" value="AB HYDROLASE SUPERFAMILY PROTEIN YCLE"/>
    <property type="match status" value="1"/>
</dbReference>
<evidence type="ECO:0000256" key="1">
    <source>
        <dbReference type="ARBA" id="ARBA00022801"/>
    </source>
</evidence>
<dbReference type="RefSeq" id="WP_316264545.1">
    <property type="nucleotide sequence ID" value="NZ_AP027742.1"/>
</dbReference>
<keyword evidence="1 3" id="KW-0378">Hydrolase</keyword>
<dbReference type="Gene3D" id="3.40.50.1820">
    <property type="entry name" value="alpha/beta hydrolase"/>
    <property type="match status" value="1"/>
</dbReference>
<sequence length="252" mass="28415">MAYFEYRGKSVYYGEYGQGTPLIFLHGNTASSKMFELLMPLYSEKFRCILIDFLGNGKSDRIEKFSPDMWFDEAMQTIALVEYLHLRGASLAGTSGGAWAAMNAALERPDLFDRIVADSFDGRTLNEHFADNLLKEREGAKADLQARQFYEWCQGADWEKVVDLDTEALLQCAKEKTPLYRKSLEELKVPVLFLGSREDEMCRENLEQEYKEMAASIPEASVYMFPHGGHPAIASNAEEAAGVIETFLKGGK</sequence>
<evidence type="ECO:0000313" key="4">
    <source>
        <dbReference type="Proteomes" id="UP001305815"/>
    </source>
</evidence>
<dbReference type="GO" id="GO:0016787">
    <property type="term" value="F:hydrolase activity"/>
    <property type="evidence" value="ECO:0007669"/>
    <property type="project" value="UniProtKB-KW"/>
</dbReference>
<accession>A0ABM8I8D3</accession>
<dbReference type="Pfam" id="PF12697">
    <property type="entry name" value="Abhydrolase_6"/>
    <property type="match status" value="1"/>
</dbReference>
<name>A0ABM8I8D3_9FIRM</name>
<gene>
    <name evidence="3" type="ORF">Lac1_16790</name>
</gene>
<dbReference type="EMBL" id="AP027742">
    <property type="protein sequence ID" value="BDZ77496.1"/>
    <property type="molecule type" value="Genomic_DNA"/>
</dbReference>
<dbReference type="InterPro" id="IPR029058">
    <property type="entry name" value="AB_hydrolase_fold"/>
</dbReference>